<dbReference type="Proteomes" id="UP000242415">
    <property type="component" value="Unassembled WGS sequence"/>
</dbReference>
<evidence type="ECO:0000256" key="1">
    <source>
        <dbReference type="ARBA" id="ARBA00004651"/>
    </source>
</evidence>
<dbReference type="Gene3D" id="3.30.240.20">
    <property type="entry name" value="bsu07140 like domains"/>
    <property type="match status" value="1"/>
</dbReference>
<feature type="domain" description="YetF C-terminal" evidence="8">
    <location>
        <begin position="93"/>
        <end position="154"/>
    </location>
</feature>
<dbReference type="OrthoDB" id="8617494at2"/>
<evidence type="ECO:0000256" key="2">
    <source>
        <dbReference type="ARBA" id="ARBA00006448"/>
    </source>
</evidence>
<evidence type="ECO:0000256" key="7">
    <source>
        <dbReference type="SAM" id="Phobius"/>
    </source>
</evidence>
<accession>A0A1H3R581</accession>
<dbReference type="InterPro" id="IPR007353">
    <property type="entry name" value="DUF421"/>
</dbReference>
<dbReference type="GO" id="GO:0005886">
    <property type="term" value="C:plasma membrane"/>
    <property type="evidence" value="ECO:0007669"/>
    <property type="project" value="UniProtKB-SubCell"/>
</dbReference>
<keyword evidence="4 7" id="KW-0812">Transmembrane</keyword>
<dbReference type="EMBL" id="FNPH01000007">
    <property type="protein sequence ID" value="SDZ20847.1"/>
    <property type="molecule type" value="Genomic_DNA"/>
</dbReference>
<protein>
    <recommendedName>
        <fullName evidence="8">YetF C-terminal domain-containing protein</fullName>
    </recommendedName>
</protein>
<dbReference type="AlphaFoldDB" id="A0A1H3R581"/>
<feature type="transmembrane region" description="Helical" evidence="7">
    <location>
        <begin position="12"/>
        <end position="31"/>
    </location>
</feature>
<feature type="transmembrane region" description="Helical" evidence="7">
    <location>
        <begin position="66"/>
        <end position="84"/>
    </location>
</feature>
<keyword evidence="10" id="KW-1185">Reference proteome</keyword>
<evidence type="ECO:0000256" key="4">
    <source>
        <dbReference type="ARBA" id="ARBA00022692"/>
    </source>
</evidence>
<gene>
    <name evidence="9" type="ORF">SAMN05444365_10769</name>
</gene>
<evidence type="ECO:0000256" key="6">
    <source>
        <dbReference type="ARBA" id="ARBA00023136"/>
    </source>
</evidence>
<keyword evidence="3" id="KW-1003">Cell membrane</keyword>
<feature type="transmembrane region" description="Helical" evidence="7">
    <location>
        <begin position="43"/>
        <end position="60"/>
    </location>
</feature>
<organism evidence="9 10">
    <name type="scientific">Micromonospora pattaloongensis</name>
    <dbReference type="NCBI Taxonomy" id="405436"/>
    <lineage>
        <taxon>Bacteria</taxon>
        <taxon>Bacillati</taxon>
        <taxon>Actinomycetota</taxon>
        <taxon>Actinomycetes</taxon>
        <taxon>Micromonosporales</taxon>
        <taxon>Micromonosporaceae</taxon>
        <taxon>Micromonospora</taxon>
    </lineage>
</organism>
<comment type="similarity">
    <text evidence="2">Belongs to the UPF0702 family.</text>
</comment>
<name>A0A1H3R581_9ACTN</name>
<evidence type="ECO:0000259" key="8">
    <source>
        <dbReference type="Pfam" id="PF04239"/>
    </source>
</evidence>
<dbReference type="STRING" id="405436.SAMN05444365_10769"/>
<evidence type="ECO:0000313" key="9">
    <source>
        <dbReference type="EMBL" id="SDZ20847.1"/>
    </source>
</evidence>
<keyword evidence="6 7" id="KW-0472">Membrane</keyword>
<dbReference type="RefSeq" id="WP_091559036.1">
    <property type="nucleotide sequence ID" value="NZ_FNPH01000007.1"/>
</dbReference>
<evidence type="ECO:0000256" key="5">
    <source>
        <dbReference type="ARBA" id="ARBA00022989"/>
    </source>
</evidence>
<evidence type="ECO:0000313" key="10">
    <source>
        <dbReference type="Proteomes" id="UP000242415"/>
    </source>
</evidence>
<dbReference type="PANTHER" id="PTHR34582">
    <property type="entry name" value="UPF0702 TRANSMEMBRANE PROTEIN YCAP"/>
    <property type="match status" value="1"/>
</dbReference>
<sequence>MKELVGHPPELVWVGVKAVLLYVTAVVGFRISGRRTVGEVSPYDFVAAVAVGAIVGRLPSASDASYLAGLVTLLAVLLVHALVTRVRFTRVGRRLVDHPPRLLVARGQVLDDELRGAGLTRADLDALLRGHGVTDPGGIDFAVLEQQGRLSIVARAPAG</sequence>
<proteinExistence type="inferred from homology"/>
<keyword evidence="5 7" id="KW-1133">Transmembrane helix</keyword>
<dbReference type="InterPro" id="IPR023090">
    <property type="entry name" value="UPF0702_alpha/beta_dom_sf"/>
</dbReference>
<evidence type="ECO:0000256" key="3">
    <source>
        <dbReference type="ARBA" id="ARBA00022475"/>
    </source>
</evidence>
<comment type="subcellular location">
    <subcellularLocation>
        <location evidence="1">Cell membrane</location>
        <topology evidence="1">Multi-pass membrane protein</topology>
    </subcellularLocation>
</comment>
<reference evidence="10" key="1">
    <citation type="submission" date="2016-10" db="EMBL/GenBank/DDBJ databases">
        <authorList>
            <person name="Varghese N."/>
            <person name="Submissions S."/>
        </authorList>
    </citation>
    <scope>NUCLEOTIDE SEQUENCE [LARGE SCALE GENOMIC DNA]</scope>
    <source>
        <strain evidence="10">DSM 45245</strain>
    </source>
</reference>
<dbReference type="Pfam" id="PF04239">
    <property type="entry name" value="DUF421"/>
    <property type="match status" value="1"/>
</dbReference>
<dbReference type="PANTHER" id="PTHR34582:SF6">
    <property type="entry name" value="UPF0702 TRANSMEMBRANE PROTEIN YCAP"/>
    <property type="match status" value="1"/>
</dbReference>